<accession>A0AAD7TEN9</accession>
<dbReference type="GO" id="GO:0015074">
    <property type="term" value="P:DNA integration"/>
    <property type="evidence" value="ECO:0007669"/>
    <property type="project" value="InterPro"/>
</dbReference>
<dbReference type="InterPro" id="IPR013762">
    <property type="entry name" value="Integrase-like_cat_sf"/>
</dbReference>
<dbReference type="GO" id="GO:0003677">
    <property type="term" value="F:DNA binding"/>
    <property type="evidence" value="ECO:0007669"/>
    <property type="project" value="InterPro"/>
</dbReference>
<organism evidence="2 3">
    <name type="scientific">Trametes cubensis</name>
    <dbReference type="NCBI Taxonomy" id="1111947"/>
    <lineage>
        <taxon>Eukaryota</taxon>
        <taxon>Fungi</taxon>
        <taxon>Dikarya</taxon>
        <taxon>Basidiomycota</taxon>
        <taxon>Agaricomycotina</taxon>
        <taxon>Agaricomycetes</taxon>
        <taxon>Polyporales</taxon>
        <taxon>Polyporaceae</taxon>
        <taxon>Trametes</taxon>
    </lineage>
</organism>
<keyword evidence="1" id="KW-0233">DNA recombination</keyword>
<gene>
    <name evidence="2" type="ORF">ONZ51_g13075</name>
</gene>
<evidence type="ECO:0008006" key="4">
    <source>
        <dbReference type="Google" id="ProtNLM"/>
    </source>
</evidence>
<protein>
    <recommendedName>
        <fullName evidence="4">DNA breaking-rejoining enzyme</fullName>
    </recommendedName>
</protein>
<evidence type="ECO:0000313" key="3">
    <source>
        <dbReference type="Proteomes" id="UP001215151"/>
    </source>
</evidence>
<dbReference type="GO" id="GO:0006310">
    <property type="term" value="P:DNA recombination"/>
    <property type="evidence" value="ECO:0007669"/>
    <property type="project" value="UniProtKB-KW"/>
</dbReference>
<dbReference type="AlphaFoldDB" id="A0AAD7TEN9"/>
<keyword evidence="3" id="KW-1185">Reference proteome</keyword>
<name>A0AAD7TEN9_9APHY</name>
<dbReference type="EMBL" id="JAPEVG010000990">
    <property type="protein sequence ID" value="KAJ8454347.1"/>
    <property type="molecule type" value="Genomic_DNA"/>
</dbReference>
<dbReference type="SUPFAM" id="SSF56349">
    <property type="entry name" value="DNA breaking-rejoining enzymes"/>
    <property type="match status" value="1"/>
</dbReference>
<proteinExistence type="predicted"/>
<evidence type="ECO:0000256" key="1">
    <source>
        <dbReference type="ARBA" id="ARBA00023172"/>
    </source>
</evidence>
<sequence>MDDSENILLGATACLESLDISLEEIADEQEHEIESMETAADLDDRQAKNPSYMRAPSTPKKRAKLHDTNTLEKNVERASENIVVPGTLNEYRHMTSLQYLRIKLAQMPFGEAFPAKLPLWIASWIMDRADDHDPFTGEAKDPSIPRVTYARAQKMRAAISHKYGREYKLGTQPWTESAHAPGTYLGNPSLSVLVSQYMVRSGEIVTSARAIDEETMKKLWDFNRRFPQQAELNVNSRKRKQENPELWAGYKVRQMLQTLYTVSMLCLLRYDEALRIMWSDIEFLEHDGTCVVKLSLPFRKTSQTGGIAPFYLWPDKERPWMDGVTAFAQWWSISNDMGIEPSGYVFRSRIHYDEVNMKVDAPMSSDSFMECFRNNMVDINIDPRPYGMHSFRRGGCQYLAIVLRWPIRNICEWGGWAENFDNPGTIFRYLLSWVDSPTMDRKDYFNPYRLGTDPSDST</sequence>
<evidence type="ECO:0000313" key="2">
    <source>
        <dbReference type="EMBL" id="KAJ8454347.1"/>
    </source>
</evidence>
<reference evidence="2" key="1">
    <citation type="submission" date="2022-11" db="EMBL/GenBank/DDBJ databases">
        <title>Genome Sequence of Cubamyces cubensis.</title>
        <authorList>
            <person name="Buettner E."/>
        </authorList>
    </citation>
    <scope>NUCLEOTIDE SEQUENCE</scope>
    <source>
        <strain evidence="2">MPL-01</strain>
    </source>
</reference>
<comment type="caution">
    <text evidence="2">The sequence shown here is derived from an EMBL/GenBank/DDBJ whole genome shotgun (WGS) entry which is preliminary data.</text>
</comment>
<dbReference type="Proteomes" id="UP001215151">
    <property type="component" value="Unassembled WGS sequence"/>
</dbReference>
<dbReference type="Gene3D" id="1.10.443.10">
    <property type="entry name" value="Intergrase catalytic core"/>
    <property type="match status" value="1"/>
</dbReference>
<dbReference type="InterPro" id="IPR011010">
    <property type="entry name" value="DNA_brk_join_enz"/>
</dbReference>